<feature type="compositionally biased region" description="Low complexity" evidence="1">
    <location>
        <begin position="225"/>
        <end position="241"/>
    </location>
</feature>
<evidence type="ECO:0000256" key="1">
    <source>
        <dbReference type="SAM" id="MobiDB-lite"/>
    </source>
</evidence>
<feature type="region of interest" description="Disordered" evidence="1">
    <location>
        <begin position="66"/>
        <end position="270"/>
    </location>
</feature>
<proteinExistence type="predicted"/>
<protein>
    <submittedName>
        <fullName evidence="2">Uncharacterized protein</fullName>
    </submittedName>
</protein>
<name>A0A9L0RRD5_HORSE</name>
<accession>A0A9L0RRD5</accession>
<reference evidence="2 3" key="1">
    <citation type="journal article" date="2009" name="Science">
        <title>Genome sequence, comparative analysis, and population genetics of the domestic horse.</title>
        <authorList>
            <consortium name="Broad Institute Genome Sequencing Platform"/>
            <consortium name="Broad Institute Whole Genome Assembly Team"/>
            <person name="Wade C.M."/>
            <person name="Giulotto E."/>
            <person name="Sigurdsson S."/>
            <person name="Zoli M."/>
            <person name="Gnerre S."/>
            <person name="Imsland F."/>
            <person name="Lear T.L."/>
            <person name="Adelson D.L."/>
            <person name="Bailey E."/>
            <person name="Bellone R.R."/>
            <person name="Bloecker H."/>
            <person name="Distl O."/>
            <person name="Edgar R.C."/>
            <person name="Garber M."/>
            <person name="Leeb T."/>
            <person name="Mauceli E."/>
            <person name="MacLeod J.N."/>
            <person name="Penedo M.C.T."/>
            <person name="Raison J.M."/>
            <person name="Sharpe T."/>
            <person name="Vogel J."/>
            <person name="Andersson L."/>
            <person name="Antczak D.F."/>
            <person name="Biagi T."/>
            <person name="Binns M.M."/>
            <person name="Chowdhary B.P."/>
            <person name="Coleman S.J."/>
            <person name="Della Valle G."/>
            <person name="Fryc S."/>
            <person name="Guerin G."/>
            <person name="Hasegawa T."/>
            <person name="Hill E.W."/>
            <person name="Jurka J."/>
            <person name="Kiialainen A."/>
            <person name="Lindgren G."/>
            <person name="Liu J."/>
            <person name="Magnani E."/>
            <person name="Mickelson J.R."/>
            <person name="Murray J."/>
            <person name="Nergadze S.G."/>
            <person name="Onofrio R."/>
            <person name="Pedroni S."/>
            <person name="Piras M.F."/>
            <person name="Raudsepp T."/>
            <person name="Rocchi M."/>
            <person name="Roeed K.H."/>
            <person name="Ryder O.A."/>
            <person name="Searle S."/>
            <person name="Skow L."/>
            <person name="Swinburne J.E."/>
            <person name="Syvaenen A.C."/>
            <person name="Tozaki T."/>
            <person name="Valberg S.J."/>
            <person name="Vaudin M."/>
            <person name="White J.R."/>
            <person name="Zody M.C."/>
            <person name="Lander E.S."/>
            <person name="Lindblad-Toh K."/>
        </authorList>
    </citation>
    <scope>NUCLEOTIDE SEQUENCE [LARGE SCALE GENOMIC DNA]</scope>
    <source>
        <strain evidence="2 3">Thoroughbred</strain>
    </source>
</reference>
<feature type="region of interest" description="Disordered" evidence="1">
    <location>
        <begin position="1"/>
        <end position="43"/>
    </location>
</feature>
<dbReference type="Proteomes" id="UP000002281">
    <property type="component" value="Chromosome 2"/>
</dbReference>
<feature type="compositionally biased region" description="Low complexity" evidence="1">
    <location>
        <begin position="157"/>
        <end position="166"/>
    </location>
</feature>
<evidence type="ECO:0000313" key="2">
    <source>
        <dbReference type="Ensembl" id="ENSECAP00000064305.1"/>
    </source>
</evidence>
<evidence type="ECO:0000313" key="3">
    <source>
        <dbReference type="Proteomes" id="UP000002281"/>
    </source>
</evidence>
<reference evidence="2" key="3">
    <citation type="submission" date="2025-09" db="UniProtKB">
        <authorList>
            <consortium name="Ensembl"/>
        </authorList>
    </citation>
    <scope>IDENTIFICATION</scope>
    <source>
        <strain evidence="2">Thoroughbred</strain>
    </source>
</reference>
<dbReference type="AlphaFoldDB" id="A0A9L0RRD5"/>
<feature type="compositionally biased region" description="Basic and acidic residues" evidence="1">
    <location>
        <begin position="84"/>
        <end position="94"/>
    </location>
</feature>
<reference evidence="2" key="2">
    <citation type="submission" date="2025-08" db="UniProtKB">
        <authorList>
            <consortium name="Ensembl"/>
        </authorList>
    </citation>
    <scope>IDENTIFICATION</scope>
    <source>
        <strain evidence="2">Thoroughbred</strain>
    </source>
</reference>
<keyword evidence="3" id="KW-1185">Reference proteome</keyword>
<feature type="compositionally biased region" description="Low complexity" evidence="1">
    <location>
        <begin position="127"/>
        <end position="146"/>
    </location>
</feature>
<feature type="compositionally biased region" description="Basic residues" evidence="1">
    <location>
        <begin position="95"/>
        <end position="111"/>
    </location>
</feature>
<feature type="compositionally biased region" description="Basic residues" evidence="1">
    <location>
        <begin position="199"/>
        <end position="211"/>
    </location>
</feature>
<sequence length="270" mass="28799">RAGGSWCPSLPARVHGRQHEWAAPARPTARGRGRRRAEGAPVSVQCARLAARRAVPPAASAALRLRGTLPQQGARTSVPCAPPPRDRTSPERFPKHTLRCTRARTHTHSHTHTQSPRAAPTPARQLSVSVRPGRSSPSPSSRRVGPFPAAPGRRQGKGQPRGSRGQRAQRRSRATKGAEGWAAKRRAAPSAGSWGGRGSRQRRGSLSRPPKRAGSGGGTRRSAARLRGLIPLSRPLALLPRRLPHPGARGSLRSNTSWGDGGALTSPRPR</sequence>
<dbReference type="GeneTree" id="ENSGT01090000263423"/>
<dbReference type="Ensembl" id="ENSECAT00000126220.1">
    <property type="protein sequence ID" value="ENSECAP00000064305.1"/>
    <property type="gene ID" value="ENSECAG00000059675.1"/>
</dbReference>
<organism evidence="2 3">
    <name type="scientific">Equus caballus</name>
    <name type="common">Horse</name>
    <dbReference type="NCBI Taxonomy" id="9796"/>
    <lineage>
        <taxon>Eukaryota</taxon>
        <taxon>Metazoa</taxon>
        <taxon>Chordata</taxon>
        <taxon>Craniata</taxon>
        <taxon>Vertebrata</taxon>
        <taxon>Euteleostomi</taxon>
        <taxon>Mammalia</taxon>
        <taxon>Eutheria</taxon>
        <taxon>Laurasiatheria</taxon>
        <taxon>Perissodactyla</taxon>
        <taxon>Equidae</taxon>
        <taxon>Equus</taxon>
    </lineage>
</organism>